<evidence type="ECO:0000256" key="6">
    <source>
        <dbReference type="ARBA" id="ARBA00023242"/>
    </source>
</evidence>
<dbReference type="InterPro" id="IPR022784">
    <property type="entry name" value="Ribosome_bgen_Alb1"/>
</dbReference>
<keyword evidence="9" id="KW-1185">Reference proteome</keyword>
<organism evidence="8 9">
    <name type="scientific">Fonsecaea monophora</name>
    <dbReference type="NCBI Taxonomy" id="254056"/>
    <lineage>
        <taxon>Eukaryota</taxon>
        <taxon>Fungi</taxon>
        <taxon>Dikarya</taxon>
        <taxon>Ascomycota</taxon>
        <taxon>Pezizomycotina</taxon>
        <taxon>Eurotiomycetes</taxon>
        <taxon>Chaetothyriomycetidae</taxon>
        <taxon>Chaetothyriales</taxon>
        <taxon>Herpotrichiellaceae</taxon>
        <taxon>Fonsecaea</taxon>
    </lineage>
</organism>
<sequence length="260" mass="29322">MQHTAGRTHYNPVFSHFHITIQRRRLKQQVAKELHVTMAKTSKIKKDPTGNFPLTPLFLPGTQISKLRTFSHKRFTANPRSRASKRATSPSIDVDKSIRDAPRASDATPILAARPNGGITKPKRKQKPLSRGQRRRHEKGLARAEMVQDQHARKIEDASHRLKKRRERKGMWEEVNGTNKFDKLRAALGDDDANENDEDGWVDDNMEEVDNEGGNVEIFENLTTISKAKLVVVDRTASSVTAATAPNTTTEEEDEADKIT</sequence>
<feature type="compositionally biased region" description="Basic and acidic residues" evidence="7">
    <location>
        <begin position="93"/>
        <end position="103"/>
    </location>
</feature>
<dbReference type="Proteomes" id="UP000077002">
    <property type="component" value="Unassembled WGS sequence"/>
</dbReference>
<reference evidence="8 9" key="1">
    <citation type="submission" date="2016-03" db="EMBL/GenBank/DDBJ databases">
        <title>Draft genome sequence of the Fonsecaea monophora CBS 269.37.</title>
        <authorList>
            <person name="Bombassaro A."/>
            <person name="Vinicius W.A."/>
            <person name="De Hoog S."/>
            <person name="Sun J."/>
            <person name="Souza E.M."/>
            <person name="Raittz R.T."/>
            <person name="Costa F."/>
            <person name="Leao A.C."/>
            <person name="Tadra-Sfeir M.Z."/>
            <person name="Baura V."/>
            <person name="Balsanelli E."/>
            <person name="Pedrosa F.O."/>
            <person name="Moreno L.F."/>
            <person name="Steffens M.B."/>
            <person name="Xi L."/>
            <person name="Bocca A.L."/>
            <person name="Felipe M.S."/>
            <person name="Teixeira M."/>
            <person name="Telles Filho F.Q."/>
            <person name="Azevedo C.M."/>
            <person name="Gomes R."/>
            <person name="Vicente V.A."/>
        </authorList>
    </citation>
    <scope>NUCLEOTIDE SEQUENCE [LARGE SCALE GENOMIC DNA]</scope>
    <source>
        <strain evidence="8 9">CBS 269.37</strain>
    </source>
</reference>
<evidence type="ECO:0000256" key="5">
    <source>
        <dbReference type="ARBA" id="ARBA00022517"/>
    </source>
</evidence>
<dbReference type="OrthoDB" id="5304887at2759"/>
<gene>
    <name evidence="8" type="ORF">AYO21_08507</name>
</gene>
<dbReference type="AlphaFoldDB" id="A0A177F1Y5"/>
<feature type="compositionally biased region" description="Acidic residues" evidence="7">
    <location>
        <begin position="250"/>
        <end position="260"/>
    </location>
</feature>
<protein>
    <recommendedName>
        <fullName evidence="10">Ribosome biogenesis protein Alb1</fullName>
    </recommendedName>
</protein>
<keyword evidence="3" id="KW-0813">Transport</keyword>
<dbReference type="EMBL" id="LVKK01000074">
    <property type="protein sequence ID" value="OAG37322.1"/>
    <property type="molecule type" value="Genomic_DNA"/>
</dbReference>
<dbReference type="GeneID" id="34603650"/>
<evidence type="ECO:0008006" key="10">
    <source>
        <dbReference type="Google" id="ProtNLM"/>
    </source>
</evidence>
<evidence type="ECO:0000256" key="7">
    <source>
        <dbReference type="SAM" id="MobiDB-lite"/>
    </source>
</evidence>
<proteinExistence type="predicted"/>
<evidence type="ECO:0000256" key="1">
    <source>
        <dbReference type="ARBA" id="ARBA00004123"/>
    </source>
</evidence>
<feature type="compositionally biased region" description="Basic residues" evidence="7">
    <location>
        <begin position="121"/>
        <end position="138"/>
    </location>
</feature>
<feature type="compositionally biased region" description="Low complexity" evidence="7">
    <location>
        <begin position="238"/>
        <end position="249"/>
    </location>
</feature>
<evidence type="ECO:0000256" key="3">
    <source>
        <dbReference type="ARBA" id="ARBA00022448"/>
    </source>
</evidence>
<feature type="region of interest" description="Disordered" evidence="7">
    <location>
        <begin position="74"/>
        <end position="150"/>
    </location>
</feature>
<dbReference type="GO" id="GO:0005737">
    <property type="term" value="C:cytoplasm"/>
    <property type="evidence" value="ECO:0007669"/>
    <property type="project" value="UniProtKB-SubCell"/>
</dbReference>
<dbReference type="Pfam" id="PF09135">
    <property type="entry name" value="Alb1"/>
    <property type="match status" value="1"/>
</dbReference>
<accession>A0A177F1Y5</accession>
<keyword evidence="4" id="KW-0963">Cytoplasm</keyword>
<dbReference type="PANTHER" id="PTHR28280">
    <property type="entry name" value="SHUTTLING PRE-60S FACTOR ECM1"/>
    <property type="match status" value="1"/>
</dbReference>
<evidence type="ECO:0000256" key="4">
    <source>
        <dbReference type="ARBA" id="ARBA00022490"/>
    </source>
</evidence>
<dbReference type="GO" id="GO:0005730">
    <property type="term" value="C:nucleolus"/>
    <property type="evidence" value="ECO:0007669"/>
    <property type="project" value="TreeGrafter"/>
</dbReference>
<dbReference type="PANTHER" id="PTHR28280:SF1">
    <property type="entry name" value="SHUTTLING PRE-60S FACTOR ECM1"/>
    <property type="match status" value="1"/>
</dbReference>
<feature type="compositionally biased region" description="Basic and acidic residues" evidence="7">
    <location>
        <begin position="139"/>
        <end position="150"/>
    </location>
</feature>
<dbReference type="InterPro" id="IPR053278">
    <property type="entry name" value="Pre-60S_factor_ECM1"/>
</dbReference>
<comment type="subcellular location">
    <subcellularLocation>
        <location evidence="2">Cytoplasm</location>
    </subcellularLocation>
    <subcellularLocation>
        <location evidence="1">Nucleus</location>
    </subcellularLocation>
</comment>
<dbReference type="GO" id="GO:0030687">
    <property type="term" value="C:preribosome, large subunit precursor"/>
    <property type="evidence" value="ECO:0007669"/>
    <property type="project" value="TreeGrafter"/>
</dbReference>
<keyword evidence="6" id="KW-0539">Nucleus</keyword>
<comment type="caution">
    <text evidence="8">The sequence shown here is derived from an EMBL/GenBank/DDBJ whole genome shotgun (WGS) entry which is preliminary data.</text>
</comment>
<keyword evidence="5" id="KW-0690">Ribosome biogenesis</keyword>
<evidence type="ECO:0000313" key="9">
    <source>
        <dbReference type="Proteomes" id="UP000077002"/>
    </source>
</evidence>
<dbReference type="RefSeq" id="XP_022509274.1">
    <property type="nucleotide sequence ID" value="XM_022658450.1"/>
</dbReference>
<dbReference type="GO" id="GO:0000055">
    <property type="term" value="P:ribosomal large subunit export from nucleus"/>
    <property type="evidence" value="ECO:0007669"/>
    <property type="project" value="TreeGrafter"/>
</dbReference>
<feature type="compositionally biased region" description="Polar residues" evidence="7">
    <location>
        <begin position="78"/>
        <end position="91"/>
    </location>
</feature>
<name>A0A177F1Y5_9EURO</name>
<evidence type="ECO:0000313" key="8">
    <source>
        <dbReference type="EMBL" id="OAG37322.1"/>
    </source>
</evidence>
<feature type="region of interest" description="Disordered" evidence="7">
    <location>
        <begin position="238"/>
        <end position="260"/>
    </location>
</feature>
<evidence type="ECO:0000256" key="2">
    <source>
        <dbReference type="ARBA" id="ARBA00004496"/>
    </source>
</evidence>